<keyword evidence="3" id="KW-1185">Reference proteome</keyword>
<dbReference type="HOGENOM" id="CLU_1841612_0_0_9"/>
<dbReference type="EMBL" id="CP002160">
    <property type="protein sequence ID" value="ADL52053.1"/>
    <property type="molecule type" value="Genomic_DNA"/>
</dbReference>
<feature type="chain" id="PRO_5039602223" evidence="1">
    <location>
        <begin position="25"/>
        <end position="139"/>
    </location>
</feature>
<organism evidence="2 3">
    <name type="scientific">Clostridium cellulovorans (strain ATCC 35296 / DSM 3052 / OCM 3 / 743B)</name>
    <dbReference type="NCBI Taxonomy" id="573061"/>
    <lineage>
        <taxon>Bacteria</taxon>
        <taxon>Bacillati</taxon>
        <taxon>Bacillota</taxon>
        <taxon>Clostridia</taxon>
        <taxon>Eubacteriales</taxon>
        <taxon>Clostridiaceae</taxon>
        <taxon>Clostridium</taxon>
    </lineage>
</organism>
<dbReference type="KEGG" id="ccb:Clocel_2334"/>
<gene>
    <name evidence="2" type="ordered locus">Clocel_2334</name>
</gene>
<accession>D9SP88</accession>
<dbReference type="Proteomes" id="UP000002730">
    <property type="component" value="Chromosome"/>
</dbReference>
<dbReference type="AlphaFoldDB" id="D9SP88"/>
<protein>
    <submittedName>
        <fullName evidence="2">Uncharacterized protein</fullName>
    </submittedName>
</protein>
<evidence type="ECO:0000313" key="2">
    <source>
        <dbReference type="EMBL" id="ADL52053.1"/>
    </source>
</evidence>
<dbReference type="STRING" id="573061.Clocel_2334"/>
<feature type="signal peptide" evidence="1">
    <location>
        <begin position="1"/>
        <end position="24"/>
    </location>
</feature>
<keyword evidence="1" id="KW-0732">Signal</keyword>
<dbReference type="RefSeq" id="WP_010075392.1">
    <property type="nucleotide sequence ID" value="NC_014393.1"/>
</dbReference>
<evidence type="ECO:0000256" key="1">
    <source>
        <dbReference type="SAM" id="SignalP"/>
    </source>
</evidence>
<evidence type="ECO:0000313" key="3">
    <source>
        <dbReference type="Proteomes" id="UP000002730"/>
    </source>
</evidence>
<sequence>MRKIFKTIIVTAMALMMFAVPTFAEVTNATVCKVDGVTDSGNYPLQWYSNTMTNVPLVGTTAYIRVRSNGYGSPNVYMLSSNASCTELSNTRDFTFGQEIGWVTIYKITNLPAGITGIKFWKMSGTNTISDTVYLKMLQ</sequence>
<reference evidence="2 3" key="1">
    <citation type="submission" date="2010-08" db="EMBL/GenBank/DDBJ databases">
        <title>Complete sequence of Clostridium cellulovorans 743B.</title>
        <authorList>
            <consortium name="US DOE Joint Genome Institute"/>
            <person name="Lucas S."/>
            <person name="Copeland A."/>
            <person name="Lapidus A."/>
            <person name="Cheng J.-F."/>
            <person name="Bruce D."/>
            <person name="Goodwin L."/>
            <person name="Pitluck S."/>
            <person name="Chertkov O."/>
            <person name="Detter J.C."/>
            <person name="Han C."/>
            <person name="Tapia R."/>
            <person name="Land M."/>
            <person name="Hauser L."/>
            <person name="Chang Y.-J."/>
            <person name="Jeffries C."/>
            <person name="Kyrpides N."/>
            <person name="Ivanova N."/>
            <person name="Mikhailova N."/>
            <person name="Hemme C.L."/>
            <person name="Woyke T."/>
        </authorList>
    </citation>
    <scope>NUCLEOTIDE SEQUENCE [LARGE SCALE GENOMIC DNA]</scope>
    <source>
        <strain evidence="3">ATCC 35296 / DSM 3052 / OCM 3 / 743B</strain>
    </source>
</reference>
<name>D9SP88_CLOC7</name>
<proteinExistence type="predicted"/>